<feature type="compositionally biased region" description="Basic residues" evidence="1">
    <location>
        <begin position="71"/>
        <end position="83"/>
    </location>
</feature>
<proteinExistence type="predicted"/>
<dbReference type="Gene3D" id="1.20.58.120">
    <property type="entry name" value="BAG domain"/>
    <property type="match status" value="1"/>
</dbReference>
<sequence length="217" mass="24720">MLDLSPFIYANAKMDMVKSAQDQIHNLLNNLCVWWDQITEEEKLRMVGCVSVGLLGLTFVACSLNKSTTDRKKHNKKKKRSGSKSKPEVKLTPYEFSETQIGDIMAKVSCEILPQLQDFLDEIKRITNSASDNKLDKPTKRGKKKSTPAKVVAGEALEQLEYKRRYFNEILLKELMDLDGVDTLGDVTLRDRRRECVRNIQGYHKELDGVKALLGDL</sequence>
<name>A0A1B2J863_PICPA</name>
<gene>
    <name evidence="3" type="primary">SNL1</name>
    <name evidence="3" type="ORF">ATY40_BA7500981</name>
</gene>
<evidence type="ECO:0000256" key="1">
    <source>
        <dbReference type="SAM" id="MobiDB-lite"/>
    </source>
</evidence>
<evidence type="ECO:0000313" key="4">
    <source>
        <dbReference type="Proteomes" id="UP000094565"/>
    </source>
</evidence>
<dbReference type="InterPro" id="IPR036533">
    <property type="entry name" value="BAG_dom_sf"/>
</dbReference>
<dbReference type="Proteomes" id="UP000094565">
    <property type="component" value="Chromosome 1"/>
</dbReference>
<organism evidence="3 4">
    <name type="scientific">Komagataella pastoris</name>
    <name type="common">Yeast</name>
    <name type="synonym">Pichia pastoris</name>
    <dbReference type="NCBI Taxonomy" id="4922"/>
    <lineage>
        <taxon>Eukaryota</taxon>
        <taxon>Fungi</taxon>
        <taxon>Dikarya</taxon>
        <taxon>Ascomycota</taxon>
        <taxon>Saccharomycotina</taxon>
        <taxon>Pichiomycetes</taxon>
        <taxon>Pichiales</taxon>
        <taxon>Pichiaceae</taxon>
        <taxon>Komagataella</taxon>
    </lineage>
</organism>
<dbReference type="SUPFAM" id="SSF63491">
    <property type="entry name" value="BAG domain"/>
    <property type="match status" value="1"/>
</dbReference>
<accession>A0A1B2J863</accession>
<dbReference type="AlphaFoldDB" id="A0A1B2J863"/>
<feature type="region of interest" description="Disordered" evidence="1">
    <location>
        <begin position="70"/>
        <end position="89"/>
    </location>
</feature>
<dbReference type="GO" id="GO:0051087">
    <property type="term" value="F:protein-folding chaperone binding"/>
    <property type="evidence" value="ECO:0007669"/>
    <property type="project" value="InterPro"/>
</dbReference>
<dbReference type="SMART" id="SM00264">
    <property type="entry name" value="BAG"/>
    <property type="match status" value="1"/>
</dbReference>
<dbReference type="Pfam" id="PF02179">
    <property type="entry name" value="BAG"/>
    <property type="match status" value="1"/>
</dbReference>
<dbReference type="EMBL" id="CP014584">
    <property type="protein sequence ID" value="ANZ74170.1"/>
    <property type="molecule type" value="Genomic_DNA"/>
</dbReference>
<dbReference type="PROSITE" id="PS51035">
    <property type="entry name" value="BAG"/>
    <property type="match status" value="1"/>
</dbReference>
<evidence type="ECO:0000259" key="2">
    <source>
        <dbReference type="PROSITE" id="PS51035"/>
    </source>
</evidence>
<keyword evidence="4" id="KW-1185">Reference proteome</keyword>
<dbReference type="OrthoDB" id="417450at2759"/>
<feature type="domain" description="BAG" evidence="2">
    <location>
        <begin position="152"/>
        <end position="211"/>
    </location>
</feature>
<dbReference type="InterPro" id="IPR003103">
    <property type="entry name" value="BAG_domain"/>
</dbReference>
<evidence type="ECO:0000313" key="3">
    <source>
        <dbReference type="EMBL" id="ANZ74170.1"/>
    </source>
</evidence>
<reference evidence="3 4" key="1">
    <citation type="submission" date="2016-02" db="EMBL/GenBank/DDBJ databases">
        <title>Comparative genomic and transcriptomic foundation for Pichia pastoris.</title>
        <authorList>
            <person name="Love K.R."/>
            <person name="Shah K.A."/>
            <person name="Whittaker C.A."/>
            <person name="Wu J."/>
            <person name="Bartlett M.C."/>
            <person name="Ma D."/>
            <person name="Leeson R.L."/>
            <person name="Priest M."/>
            <person name="Young S.K."/>
            <person name="Love J.C."/>
        </authorList>
    </citation>
    <scope>NUCLEOTIDE SEQUENCE [LARGE SCALE GENOMIC DNA]</scope>
    <source>
        <strain evidence="3 4">ATCC 28485</strain>
    </source>
</reference>
<protein>
    <submittedName>
        <fullName evidence="3">BA75_00981T0</fullName>
    </submittedName>
</protein>